<dbReference type="AlphaFoldDB" id="A0A0P4WL32"/>
<dbReference type="CDD" id="cd01226">
    <property type="entry name" value="PH_RalBD_exo84"/>
    <property type="match status" value="1"/>
</dbReference>
<protein>
    <recommendedName>
        <fullName evidence="6">Exocyst component Exo84 C-terminal domain-containing protein</fullName>
    </recommendedName>
</protein>
<dbReference type="GO" id="GO:0006887">
    <property type="term" value="P:exocytosis"/>
    <property type="evidence" value="ECO:0007669"/>
    <property type="project" value="UniProtKB-KW"/>
</dbReference>
<keyword evidence="2" id="KW-0813">Transport</keyword>
<proteinExistence type="inferred from homology"/>
<dbReference type="GO" id="GO:0000145">
    <property type="term" value="C:exocyst"/>
    <property type="evidence" value="ECO:0007669"/>
    <property type="project" value="InterPro"/>
</dbReference>
<dbReference type="Gene3D" id="2.30.29.30">
    <property type="entry name" value="Pleckstrin-homology domain (PH domain)/Phosphotyrosine-binding domain (PTB)"/>
    <property type="match status" value="1"/>
</dbReference>
<evidence type="ECO:0000313" key="7">
    <source>
        <dbReference type="EMBL" id="JAI67071.1"/>
    </source>
</evidence>
<accession>A0A0P4WL32</accession>
<comment type="similarity">
    <text evidence="1">Belongs to the EXO84 family.</text>
</comment>
<organism evidence="7">
    <name type="scientific">Scylla olivacea</name>
    <name type="common">Orange mud crab</name>
    <name type="synonym">Cancer olivacea</name>
    <dbReference type="NCBI Taxonomy" id="85551"/>
    <lineage>
        <taxon>Eukaryota</taxon>
        <taxon>Metazoa</taxon>
        <taxon>Ecdysozoa</taxon>
        <taxon>Arthropoda</taxon>
        <taxon>Crustacea</taxon>
        <taxon>Multicrustacea</taxon>
        <taxon>Malacostraca</taxon>
        <taxon>Eumalacostraca</taxon>
        <taxon>Eucarida</taxon>
        <taxon>Decapoda</taxon>
        <taxon>Pleocyemata</taxon>
        <taxon>Brachyura</taxon>
        <taxon>Eubrachyura</taxon>
        <taxon>Portunoidea</taxon>
        <taxon>Portunidae</taxon>
        <taxon>Portuninae</taxon>
        <taxon>Scylla</taxon>
    </lineage>
</organism>
<dbReference type="Gene3D" id="1.20.58.1220">
    <property type="entry name" value="Exo84p, C-terminal helical domain"/>
    <property type="match status" value="1"/>
</dbReference>
<reference evidence="7" key="1">
    <citation type="submission" date="2015-09" db="EMBL/GenBank/DDBJ databases">
        <title>Scylla olivacea transcriptome.</title>
        <authorList>
            <person name="Ikhwanuddin M."/>
        </authorList>
    </citation>
    <scope>NUCLEOTIDE SEQUENCE</scope>
</reference>
<dbReference type="PANTHER" id="PTHR21426">
    <property type="entry name" value="EXOCYST COMPLEX COMPONENT 8"/>
    <property type="match status" value="1"/>
</dbReference>
<evidence type="ECO:0000256" key="3">
    <source>
        <dbReference type="ARBA" id="ARBA00022483"/>
    </source>
</evidence>
<dbReference type="GO" id="GO:0015031">
    <property type="term" value="P:protein transport"/>
    <property type="evidence" value="ECO:0007669"/>
    <property type="project" value="UniProtKB-KW"/>
</dbReference>
<dbReference type="InterPro" id="IPR032403">
    <property type="entry name" value="Exo84_C"/>
</dbReference>
<dbReference type="InterPro" id="IPR042561">
    <property type="entry name" value="Exo84_C_1"/>
</dbReference>
<dbReference type="InterPro" id="IPR011993">
    <property type="entry name" value="PH-like_dom_sf"/>
</dbReference>
<dbReference type="InterPro" id="IPR033961">
    <property type="entry name" value="Exo84"/>
</dbReference>
<dbReference type="SUPFAM" id="SSF74788">
    <property type="entry name" value="Cullin repeat-like"/>
    <property type="match status" value="1"/>
</dbReference>
<dbReference type="Pfam" id="PF16528">
    <property type="entry name" value="Exo84_C"/>
    <property type="match status" value="1"/>
</dbReference>
<dbReference type="GO" id="GO:0006893">
    <property type="term" value="P:Golgi to plasma membrane transport"/>
    <property type="evidence" value="ECO:0007669"/>
    <property type="project" value="TreeGrafter"/>
</dbReference>
<dbReference type="EMBL" id="GDRN01042105">
    <property type="protein sequence ID" value="JAI67071.1"/>
    <property type="molecule type" value="Transcribed_RNA"/>
</dbReference>
<dbReference type="Pfam" id="PF08700">
    <property type="entry name" value="VPS51_Exo84_N"/>
    <property type="match status" value="1"/>
</dbReference>
<keyword evidence="4" id="KW-0653">Protein transport</keyword>
<feature type="domain" description="Exocyst component Exo84 C-terminal" evidence="6">
    <location>
        <begin position="312"/>
        <end position="518"/>
    </location>
</feature>
<name>A0A0P4WL32_SCYOL</name>
<evidence type="ECO:0000256" key="2">
    <source>
        <dbReference type="ARBA" id="ARBA00022448"/>
    </source>
</evidence>
<dbReference type="SUPFAM" id="SSF50729">
    <property type="entry name" value="PH domain-like"/>
    <property type="match status" value="1"/>
</dbReference>
<dbReference type="Gene3D" id="1.20.58.1210">
    <property type="entry name" value="Exo84p, N-terminal helical domain"/>
    <property type="match status" value="1"/>
</dbReference>
<evidence type="ECO:0000256" key="5">
    <source>
        <dbReference type="SAM" id="MobiDB-lite"/>
    </source>
</evidence>
<evidence type="ECO:0000256" key="1">
    <source>
        <dbReference type="ARBA" id="ARBA00007210"/>
    </source>
</evidence>
<feature type="region of interest" description="Disordered" evidence="5">
    <location>
        <begin position="256"/>
        <end position="305"/>
    </location>
</feature>
<feature type="compositionally biased region" description="Basic and acidic residues" evidence="5">
    <location>
        <begin position="270"/>
        <end position="283"/>
    </location>
</feature>
<sequence length="717" mass="81881">MADLLEKKLTAEDYNAEKYVLRLSQNSVGDHELQQQRKKIQQLAEKTNAQLKRNVYMNYMQFIDTAKEISYLESEMYQLSHLITEQKSLLTSLLELSITGERGPGSAAQEMIEVNPQELKRMQNRENRKKLTGLLEKIEGCSHVMEVEDRCLVFDGDLVELNQDDYTAMQRIHAYLLNDSLMIASWLSDRRGPVRYKFEVLYPLDQVLPVNIKDRGNTKNAFKVLIFPDTRVFMAPTAKSKQDWLDEIERTKANKVTVDKQNVERAQQQHQRERQVSLSKEDSLESTNPFGEDDDSLNPFMEAQPPSLGPPEWVLELPEDLDEAIAQRDFEKAVKLVDSGREYFDSSPKIPAYSEMRRALESRVKSLVEVLQAELRVTPDRSLQGGPRAARRATTLLVKLNKSSQACELFLGHRGGILKAGLKRLRLEGKTVLYVRQLCSIFFHNLLETAREFTKAFFSNPSCTSAFVVWAHGEVNNFASMFSRHVFTTQSALTTVAECVRRADRHCQQLADIGLDLTFALHILLLRDVEKWICDGRDKLVEAVKLRGQEDTWKTLKYENKEQLNKFIEDMNDIGIASIEKYVMDDLCVGLTDNTVQFSRAFLSYLEDMLRLFWPETERLINESLTAIFSAQLRHCQVSLTEPLFKNEVPAIRRNSAFLLDVILTLGEHRYAEEVGHTHPSLPSLHALRPALTGEATSASTASSSAPTISKYESNFI</sequence>
<evidence type="ECO:0000259" key="6">
    <source>
        <dbReference type="Pfam" id="PF16528"/>
    </source>
</evidence>
<evidence type="ECO:0000256" key="4">
    <source>
        <dbReference type="ARBA" id="ARBA00022927"/>
    </source>
</evidence>
<dbReference type="InterPro" id="IPR042560">
    <property type="entry name" value="Exo84_C_2"/>
</dbReference>
<dbReference type="InterPro" id="IPR016159">
    <property type="entry name" value="Cullin_repeat-like_dom_sf"/>
</dbReference>
<dbReference type="PANTHER" id="PTHR21426:SF12">
    <property type="entry name" value="EXOCYST COMPLEX COMPONENT 8"/>
    <property type="match status" value="1"/>
</dbReference>
<keyword evidence="3" id="KW-0268">Exocytosis</keyword>